<accession>D1B6K9</accession>
<evidence type="ECO:0000313" key="2">
    <source>
        <dbReference type="Proteomes" id="UP000002030"/>
    </source>
</evidence>
<reference evidence="1 2" key="1">
    <citation type="journal article" date="2009" name="Stand. Genomic Sci.">
        <title>Complete genome sequence of Thermanaerovibrio acidaminovorans type strain (Su883).</title>
        <authorList>
            <person name="Chovatia M."/>
            <person name="Sikorski J."/>
            <person name="Schroder M."/>
            <person name="Lapidus A."/>
            <person name="Nolan M."/>
            <person name="Tice H."/>
            <person name="Glavina Del Rio T."/>
            <person name="Copeland A."/>
            <person name="Cheng J.F."/>
            <person name="Lucas S."/>
            <person name="Chen F."/>
            <person name="Bruce D."/>
            <person name="Goodwin L."/>
            <person name="Pitluck S."/>
            <person name="Ivanova N."/>
            <person name="Mavromatis K."/>
            <person name="Ovchinnikova G."/>
            <person name="Pati A."/>
            <person name="Chen A."/>
            <person name="Palaniappan K."/>
            <person name="Land M."/>
            <person name="Hauser L."/>
            <person name="Chang Y.J."/>
            <person name="Jeffries C.D."/>
            <person name="Chain P."/>
            <person name="Saunders E."/>
            <person name="Detter J.C."/>
            <person name="Brettin T."/>
            <person name="Rohde M."/>
            <person name="Goker M."/>
            <person name="Spring S."/>
            <person name="Bristow J."/>
            <person name="Markowitz V."/>
            <person name="Hugenholtz P."/>
            <person name="Kyrpides N.C."/>
            <person name="Klenk H.P."/>
            <person name="Eisen J.A."/>
        </authorList>
    </citation>
    <scope>NUCLEOTIDE SEQUENCE [LARGE SCALE GENOMIC DNA]</scope>
    <source>
        <strain evidence="2">ATCC 49978 / DSM 6589 / Su883</strain>
    </source>
</reference>
<organism evidence="1 2">
    <name type="scientific">Thermanaerovibrio acidaminovorans (strain ATCC 49978 / DSM 6589 / Su883)</name>
    <name type="common">Selenomonas acidaminovorans</name>
    <dbReference type="NCBI Taxonomy" id="525903"/>
    <lineage>
        <taxon>Bacteria</taxon>
        <taxon>Thermotogati</taxon>
        <taxon>Synergistota</taxon>
        <taxon>Synergistia</taxon>
        <taxon>Synergistales</taxon>
        <taxon>Synergistaceae</taxon>
        <taxon>Thermanaerovibrio</taxon>
    </lineage>
</organism>
<dbReference type="OrthoDB" id="9860035at2"/>
<dbReference type="EMBL" id="CP001818">
    <property type="protein sequence ID" value="ACZ19650.1"/>
    <property type="molecule type" value="Genomic_DNA"/>
</dbReference>
<keyword evidence="2" id="KW-1185">Reference proteome</keyword>
<dbReference type="RefSeq" id="WP_012870161.1">
    <property type="nucleotide sequence ID" value="NC_013522.1"/>
</dbReference>
<dbReference type="KEGG" id="tai:Taci_1420"/>
<name>D1B6K9_THEAS</name>
<sequence>MSGPSGDVMDLIRASSVLRGAVMEELKSIDSLLNAWASSGEPGVRFAVAHALSCKRQALFELWTALQEVEEGIFSGTPECDCGRL</sequence>
<dbReference type="AlphaFoldDB" id="D1B6K9"/>
<evidence type="ECO:0000313" key="1">
    <source>
        <dbReference type="EMBL" id="ACZ19650.1"/>
    </source>
</evidence>
<dbReference type="STRING" id="525903.Taci_1420"/>
<proteinExistence type="predicted"/>
<dbReference type="Proteomes" id="UP000002030">
    <property type="component" value="Chromosome"/>
</dbReference>
<protein>
    <submittedName>
        <fullName evidence="1">Uncharacterized protein</fullName>
    </submittedName>
</protein>
<gene>
    <name evidence="1" type="ordered locus">Taci_1420</name>
</gene>
<dbReference type="EnsemblBacteria" id="ACZ19650">
    <property type="protein sequence ID" value="ACZ19650"/>
    <property type="gene ID" value="Taci_1420"/>
</dbReference>
<dbReference type="HOGENOM" id="CLU_2526453_0_0_0"/>